<evidence type="ECO:0000313" key="6">
    <source>
        <dbReference type="Proteomes" id="UP000094053"/>
    </source>
</evidence>
<sequence length="312" mass="32432">MNFEWDCVVVGGGAAGLSAALVLGRARRRVLLVDSGAQSNLAAHGIGGLLGHDGRPPSELYAMGREELAAYPSVEVRTGEVVDGTGEATGFTVRLADGTTERTRRVLLATGMEYRPPELPGLAELWGGSVFHCPFCHGWEVRDQPLGVLADGERAVHMALLLRCWSDDVIVLTCGADDFDDAQLGRLAAAGVGIEPKVVRELAGDGGRLEAVVFDDGSRLPRTGLLVATTLHQRSPLASRLGVAAGDPTPVAQDPVTVDAMYQTNVPGVFAAGDLSAMMPQVAAAVAAGSGAAAAVMQSLLTEDHPLIHEGN</sequence>
<keyword evidence="6" id="KW-1185">Reference proteome</keyword>
<feature type="domain" description="FAD/NAD(P)-binding" evidence="4">
    <location>
        <begin position="6"/>
        <end position="289"/>
    </location>
</feature>
<comment type="caution">
    <text evidence="5">The sequence shown here is derived from an EMBL/GenBank/DDBJ whole genome shotgun (WGS) entry which is preliminary data.</text>
</comment>
<gene>
    <name evidence="5" type="ORF">BHQ18_06570</name>
</gene>
<evidence type="ECO:0000313" key="5">
    <source>
        <dbReference type="EMBL" id="ODQ91063.1"/>
    </source>
</evidence>
<dbReference type="STRING" id="1776.BHQ18_06570"/>
<dbReference type="Proteomes" id="UP000094053">
    <property type="component" value="Unassembled WGS sequence"/>
</dbReference>
<dbReference type="EMBL" id="MIHA01000004">
    <property type="protein sequence ID" value="ODQ91063.1"/>
    <property type="molecule type" value="Genomic_DNA"/>
</dbReference>
<evidence type="ECO:0000259" key="4">
    <source>
        <dbReference type="Pfam" id="PF07992"/>
    </source>
</evidence>
<dbReference type="PRINTS" id="PR00469">
    <property type="entry name" value="PNDRDTASEII"/>
</dbReference>
<dbReference type="InterPro" id="IPR023753">
    <property type="entry name" value="FAD/NAD-binding_dom"/>
</dbReference>
<name>A0A1E3RME5_MYCFV</name>
<dbReference type="PANTHER" id="PTHR48105">
    <property type="entry name" value="THIOREDOXIN REDUCTASE 1-RELATED-RELATED"/>
    <property type="match status" value="1"/>
</dbReference>
<comment type="catalytic activity">
    <reaction evidence="3">
        <text>[thioredoxin]-dithiol + NADP(+) = [thioredoxin]-disulfide + NADPH + H(+)</text>
        <dbReference type="Rhea" id="RHEA:20345"/>
        <dbReference type="Rhea" id="RHEA-COMP:10698"/>
        <dbReference type="Rhea" id="RHEA-COMP:10700"/>
        <dbReference type="ChEBI" id="CHEBI:15378"/>
        <dbReference type="ChEBI" id="CHEBI:29950"/>
        <dbReference type="ChEBI" id="CHEBI:50058"/>
        <dbReference type="ChEBI" id="CHEBI:57783"/>
        <dbReference type="ChEBI" id="CHEBI:58349"/>
        <dbReference type="EC" id="1.8.1.9"/>
    </reaction>
</comment>
<dbReference type="SUPFAM" id="SSF51905">
    <property type="entry name" value="FAD/NAD(P)-binding domain"/>
    <property type="match status" value="1"/>
</dbReference>
<dbReference type="GO" id="GO:0004791">
    <property type="term" value="F:thioredoxin-disulfide reductase (NADPH) activity"/>
    <property type="evidence" value="ECO:0007669"/>
    <property type="project" value="UniProtKB-EC"/>
</dbReference>
<dbReference type="InterPro" id="IPR036188">
    <property type="entry name" value="FAD/NAD-bd_sf"/>
</dbReference>
<dbReference type="InterPro" id="IPR050097">
    <property type="entry name" value="Ferredoxin-NADP_redctase_2"/>
</dbReference>
<evidence type="ECO:0000256" key="1">
    <source>
        <dbReference type="ARBA" id="ARBA00022630"/>
    </source>
</evidence>
<evidence type="ECO:0000256" key="2">
    <source>
        <dbReference type="ARBA" id="ARBA00023002"/>
    </source>
</evidence>
<dbReference type="AlphaFoldDB" id="A0A1E3RME5"/>
<reference evidence="6" key="1">
    <citation type="submission" date="2016-09" db="EMBL/GenBank/DDBJ databases">
        <authorList>
            <person name="Greninger A.L."/>
            <person name="Jerome K.R."/>
            <person name="Mcnair B."/>
            <person name="Wallis C."/>
            <person name="Fang F."/>
        </authorList>
    </citation>
    <scope>NUCLEOTIDE SEQUENCE [LARGE SCALE GENOMIC DNA]</scope>
    <source>
        <strain evidence="6">M6</strain>
    </source>
</reference>
<evidence type="ECO:0000256" key="3">
    <source>
        <dbReference type="ARBA" id="ARBA00048132"/>
    </source>
</evidence>
<organism evidence="5 6">
    <name type="scientific">Mycolicibacterium flavescens</name>
    <name type="common">Mycobacterium flavescens</name>
    <dbReference type="NCBI Taxonomy" id="1776"/>
    <lineage>
        <taxon>Bacteria</taxon>
        <taxon>Bacillati</taxon>
        <taxon>Actinomycetota</taxon>
        <taxon>Actinomycetes</taxon>
        <taxon>Mycobacteriales</taxon>
        <taxon>Mycobacteriaceae</taxon>
        <taxon>Mycolicibacterium</taxon>
    </lineage>
</organism>
<accession>A0A1E3RME5</accession>
<dbReference type="Gene3D" id="3.50.50.60">
    <property type="entry name" value="FAD/NAD(P)-binding domain"/>
    <property type="match status" value="2"/>
</dbReference>
<proteinExistence type="predicted"/>
<protein>
    <submittedName>
        <fullName evidence="5">Pyridine nucleotide-disulfide oxidoreductase</fullName>
    </submittedName>
</protein>
<keyword evidence="2" id="KW-0560">Oxidoreductase</keyword>
<dbReference type="PRINTS" id="PR00368">
    <property type="entry name" value="FADPNR"/>
</dbReference>
<dbReference type="RefSeq" id="WP_069412797.1">
    <property type="nucleotide sequence ID" value="NZ_JACKUL010000024.1"/>
</dbReference>
<keyword evidence="1" id="KW-0285">Flavoprotein</keyword>
<dbReference type="OrthoDB" id="9786503at2"/>
<dbReference type="Pfam" id="PF07992">
    <property type="entry name" value="Pyr_redox_2"/>
    <property type="match status" value="1"/>
</dbReference>